<sequence length="136" mass="14142">MEAPEEPAPARGDPETTLELREPRRLRLSDFREELRALLVLAGPAVSRVASVGGRSRWTGGLVTPVAAGGLVGFGDRVSWPRAGTGEHPAGSQSGTPASPPASRPPSVPHRTTGGPARHCGHGWHAPGRTLAGRGR</sequence>
<evidence type="ECO:0000313" key="3">
    <source>
        <dbReference type="Proteomes" id="UP001266305"/>
    </source>
</evidence>
<feature type="compositionally biased region" description="Pro residues" evidence="1">
    <location>
        <begin position="98"/>
        <end position="108"/>
    </location>
</feature>
<dbReference type="Proteomes" id="UP001266305">
    <property type="component" value="Unassembled WGS sequence"/>
</dbReference>
<dbReference type="EMBL" id="JASSZA010000005">
    <property type="protein sequence ID" value="KAK2111017.1"/>
    <property type="molecule type" value="Genomic_DNA"/>
</dbReference>
<feature type="region of interest" description="Disordered" evidence="1">
    <location>
        <begin position="76"/>
        <end position="136"/>
    </location>
</feature>
<proteinExistence type="predicted"/>
<feature type="compositionally biased region" description="Basic and acidic residues" evidence="1">
    <location>
        <begin position="12"/>
        <end position="21"/>
    </location>
</feature>
<accession>A0ABQ9VNP5</accession>
<evidence type="ECO:0000313" key="2">
    <source>
        <dbReference type="EMBL" id="KAK2111017.1"/>
    </source>
</evidence>
<evidence type="ECO:0000256" key="1">
    <source>
        <dbReference type="SAM" id="MobiDB-lite"/>
    </source>
</evidence>
<comment type="caution">
    <text evidence="2">The sequence shown here is derived from an EMBL/GenBank/DDBJ whole genome shotgun (WGS) entry which is preliminary data.</text>
</comment>
<organism evidence="2 3">
    <name type="scientific">Saguinus oedipus</name>
    <name type="common">Cotton-top tamarin</name>
    <name type="synonym">Oedipomidas oedipus</name>
    <dbReference type="NCBI Taxonomy" id="9490"/>
    <lineage>
        <taxon>Eukaryota</taxon>
        <taxon>Metazoa</taxon>
        <taxon>Chordata</taxon>
        <taxon>Craniata</taxon>
        <taxon>Vertebrata</taxon>
        <taxon>Euteleostomi</taxon>
        <taxon>Mammalia</taxon>
        <taxon>Eutheria</taxon>
        <taxon>Euarchontoglires</taxon>
        <taxon>Primates</taxon>
        <taxon>Haplorrhini</taxon>
        <taxon>Platyrrhini</taxon>
        <taxon>Cebidae</taxon>
        <taxon>Callitrichinae</taxon>
        <taxon>Saguinus</taxon>
    </lineage>
</organism>
<feature type="region of interest" description="Disordered" evidence="1">
    <location>
        <begin position="1"/>
        <end position="21"/>
    </location>
</feature>
<name>A0ABQ9VNP5_SAGOE</name>
<protein>
    <submittedName>
        <fullName evidence="2">Uncharacterized protein</fullName>
    </submittedName>
</protein>
<reference evidence="2 3" key="1">
    <citation type="submission" date="2023-05" db="EMBL/GenBank/DDBJ databases">
        <title>B98-5 Cell Line De Novo Hybrid Assembly: An Optical Mapping Approach.</title>
        <authorList>
            <person name="Kananen K."/>
            <person name="Auerbach J.A."/>
            <person name="Kautto E."/>
            <person name="Blachly J.S."/>
        </authorList>
    </citation>
    <scope>NUCLEOTIDE SEQUENCE [LARGE SCALE GENOMIC DNA]</scope>
    <source>
        <strain evidence="2">B95-8</strain>
        <tissue evidence="2">Cell line</tissue>
    </source>
</reference>
<keyword evidence="3" id="KW-1185">Reference proteome</keyword>
<gene>
    <name evidence="2" type="ORF">P7K49_010763</name>
</gene>